<gene>
    <name evidence="2" type="ORF">SAMN02745117_01765</name>
</gene>
<dbReference type="RefSeq" id="WP_073356328.1">
    <property type="nucleotide sequence ID" value="NZ_FQUZ01000019.1"/>
</dbReference>
<evidence type="ECO:0000313" key="3">
    <source>
        <dbReference type="Proteomes" id="UP000184327"/>
    </source>
</evidence>
<dbReference type="AlphaFoldDB" id="A0A1M5AX12"/>
<dbReference type="InterPro" id="IPR010699">
    <property type="entry name" value="DUF1275"/>
</dbReference>
<feature type="transmembrane region" description="Helical" evidence="1">
    <location>
        <begin position="104"/>
        <end position="125"/>
    </location>
</feature>
<organism evidence="2 3">
    <name type="scientific">Lampropedia hyalina DSM 16112</name>
    <dbReference type="NCBI Taxonomy" id="1122156"/>
    <lineage>
        <taxon>Bacteria</taxon>
        <taxon>Pseudomonadati</taxon>
        <taxon>Pseudomonadota</taxon>
        <taxon>Betaproteobacteria</taxon>
        <taxon>Burkholderiales</taxon>
        <taxon>Comamonadaceae</taxon>
        <taxon>Lampropedia</taxon>
    </lineage>
</organism>
<dbReference type="PANTHER" id="PTHR37314:SF4">
    <property type="entry name" value="UPF0700 TRANSMEMBRANE PROTEIN YOAK"/>
    <property type="match status" value="1"/>
</dbReference>
<reference evidence="2 3" key="1">
    <citation type="submission" date="2016-11" db="EMBL/GenBank/DDBJ databases">
        <authorList>
            <person name="Jaros S."/>
            <person name="Januszkiewicz K."/>
            <person name="Wedrychowicz H."/>
        </authorList>
    </citation>
    <scope>NUCLEOTIDE SEQUENCE [LARGE SCALE GENOMIC DNA]</scope>
    <source>
        <strain evidence="2 3">DSM 16112</strain>
    </source>
</reference>
<feature type="transmembrane region" description="Helical" evidence="1">
    <location>
        <begin position="201"/>
        <end position="221"/>
    </location>
</feature>
<evidence type="ECO:0000256" key="1">
    <source>
        <dbReference type="SAM" id="Phobius"/>
    </source>
</evidence>
<accession>A0A1M5AX12</accession>
<keyword evidence="3" id="KW-1185">Reference proteome</keyword>
<proteinExistence type="predicted"/>
<keyword evidence="1" id="KW-0472">Membrane</keyword>
<dbReference type="Proteomes" id="UP000184327">
    <property type="component" value="Unassembled WGS sequence"/>
</dbReference>
<keyword evidence="1" id="KW-1133">Transmembrane helix</keyword>
<dbReference type="EMBL" id="FQUZ01000019">
    <property type="protein sequence ID" value="SHF34743.1"/>
    <property type="molecule type" value="Genomic_DNA"/>
</dbReference>
<keyword evidence="1" id="KW-0812">Transmembrane</keyword>
<feature type="transmembrane region" description="Helical" evidence="1">
    <location>
        <begin position="131"/>
        <end position="152"/>
    </location>
</feature>
<name>A0A1M5AX12_9BURK</name>
<feature type="transmembrane region" description="Helical" evidence="1">
    <location>
        <begin position="227"/>
        <end position="246"/>
    </location>
</feature>
<sequence length="266" mass="29567">MNLWHSWRYVRRLTGRTRTASNNRTLSLVLAFVAGAANAGGFLAVQQYTSHMTGIVSAMADAVALGTWDVILTGIGGLMSFIGGSACTAIMVSYARRHRLESEYAMPLLLEAMLLLGFGMLGARLHGVQGFLFVPVTVALLCFIMGLQNAVVSQYSGAQIRTTHITGLVTDLGIELGRLFYWNRSHGRQYPLYIQADRDHLWILSLMLLSFFVGGVTGALGFKHLGYVSTVWLALILVVLAVAPVIRDMRMALRHWRHWRDWNQNQ</sequence>
<dbReference type="PANTHER" id="PTHR37314">
    <property type="entry name" value="SLR0142 PROTEIN"/>
    <property type="match status" value="1"/>
</dbReference>
<dbReference type="Pfam" id="PF06912">
    <property type="entry name" value="DUF1275"/>
    <property type="match status" value="1"/>
</dbReference>
<evidence type="ECO:0000313" key="2">
    <source>
        <dbReference type="EMBL" id="SHF34743.1"/>
    </source>
</evidence>
<feature type="transmembrane region" description="Helical" evidence="1">
    <location>
        <begin position="68"/>
        <end position="92"/>
    </location>
</feature>
<dbReference type="OrthoDB" id="270162at2"/>
<protein>
    <submittedName>
        <fullName evidence="2">Uncharacterized membrane protein YoaK, UPF0700 family</fullName>
    </submittedName>
</protein>